<keyword evidence="12" id="KW-1185">Reference proteome</keyword>
<name>A0A090S4F1_9VIBR</name>
<dbReference type="GO" id="GO:0044781">
    <property type="term" value="P:bacterial-type flagellum organization"/>
    <property type="evidence" value="ECO:0007669"/>
    <property type="project" value="UniProtKB-KW"/>
</dbReference>
<feature type="compositionally biased region" description="Polar residues" evidence="9">
    <location>
        <begin position="12"/>
        <end position="24"/>
    </location>
</feature>
<dbReference type="SUPFAM" id="SSF101498">
    <property type="entry name" value="Anti-sigma factor FlgM"/>
    <property type="match status" value="1"/>
</dbReference>
<evidence type="ECO:0000256" key="6">
    <source>
        <dbReference type="ARBA" id="ARBA00023163"/>
    </source>
</evidence>
<dbReference type="Proteomes" id="UP000029228">
    <property type="component" value="Unassembled WGS sequence"/>
</dbReference>
<evidence type="ECO:0000256" key="9">
    <source>
        <dbReference type="SAM" id="MobiDB-lite"/>
    </source>
</evidence>
<evidence type="ECO:0000256" key="4">
    <source>
        <dbReference type="ARBA" id="ARBA00022795"/>
    </source>
</evidence>
<accession>A0A090S4F1</accession>
<keyword evidence="5" id="KW-0805">Transcription regulation</keyword>
<evidence type="ECO:0000256" key="3">
    <source>
        <dbReference type="ARBA" id="ARBA00022491"/>
    </source>
</evidence>
<protein>
    <recommendedName>
        <fullName evidence="2">Negative regulator of flagellin synthesis</fullName>
    </recommendedName>
    <alternativeName>
        <fullName evidence="8">Anti-sigma-28 factor</fullName>
    </alternativeName>
</protein>
<reference evidence="11 12" key="1">
    <citation type="submission" date="2014-09" db="EMBL/GenBank/DDBJ databases">
        <title>Vibrio maritimus JCM 19235. (C45) whole genome shotgun sequence.</title>
        <authorList>
            <person name="Sawabe T."/>
            <person name="Meirelles P."/>
            <person name="Nakanishi M."/>
            <person name="Sayaka M."/>
            <person name="Hattori M."/>
            <person name="Ohkuma M."/>
        </authorList>
    </citation>
    <scope>NUCLEOTIDE SEQUENCE [LARGE SCALE GENOMIC DNA]</scope>
    <source>
        <strain evidence="12">JCM19235</strain>
    </source>
</reference>
<evidence type="ECO:0000256" key="7">
    <source>
        <dbReference type="ARBA" id="ARBA00024739"/>
    </source>
</evidence>
<comment type="function">
    <text evidence="7">Responsible for the coupling of flagellin expression to flagellar assembly by preventing expression of the flagellin genes when a component of the middle class of proteins is defective. It negatively regulates flagellar genes by inhibiting the activity of FliA by directly binding to FliA.</text>
</comment>
<sequence length="94" mass="9928">MKIDKVAGGHVPQTNFNQSKTQTPEAPARKTVSQAAFNANTAALDKAQAELAAMPNVDMAKVEAVRNALANGELGLDVKALSQAVMRFHTGHES</sequence>
<evidence type="ECO:0000256" key="5">
    <source>
        <dbReference type="ARBA" id="ARBA00023015"/>
    </source>
</evidence>
<evidence type="ECO:0000256" key="1">
    <source>
        <dbReference type="ARBA" id="ARBA00005322"/>
    </source>
</evidence>
<keyword evidence="3" id="KW-0678">Repressor</keyword>
<dbReference type="EMBL" id="BBMR01000014">
    <property type="protein sequence ID" value="GAL22590.1"/>
    <property type="molecule type" value="Genomic_DNA"/>
</dbReference>
<evidence type="ECO:0000256" key="2">
    <source>
        <dbReference type="ARBA" id="ARBA00017823"/>
    </source>
</evidence>
<evidence type="ECO:0000259" key="10">
    <source>
        <dbReference type="Pfam" id="PF04316"/>
    </source>
</evidence>
<dbReference type="OrthoDB" id="6401214at2"/>
<dbReference type="InterPro" id="IPR031316">
    <property type="entry name" value="FlgM_C"/>
</dbReference>
<gene>
    <name evidence="11" type="ORF">JCM19235_3170</name>
</gene>
<dbReference type="AlphaFoldDB" id="A0A090S4F1"/>
<feature type="region of interest" description="Disordered" evidence="9">
    <location>
        <begin position="1"/>
        <end position="32"/>
    </location>
</feature>
<dbReference type="InterPro" id="IPR007412">
    <property type="entry name" value="FlgM"/>
</dbReference>
<evidence type="ECO:0000256" key="8">
    <source>
        <dbReference type="ARBA" id="ARBA00030117"/>
    </source>
</evidence>
<dbReference type="RefSeq" id="WP_042477817.1">
    <property type="nucleotide sequence ID" value="NZ_CP090438.1"/>
</dbReference>
<keyword evidence="6" id="KW-0804">Transcription</keyword>
<evidence type="ECO:0000313" key="12">
    <source>
        <dbReference type="Proteomes" id="UP000029228"/>
    </source>
</evidence>
<dbReference type="Pfam" id="PF04316">
    <property type="entry name" value="FlgM"/>
    <property type="match status" value="1"/>
</dbReference>
<keyword evidence="4" id="KW-1005">Bacterial flagellum biogenesis</keyword>
<comment type="caution">
    <text evidence="11">The sequence shown here is derived from an EMBL/GenBank/DDBJ whole genome shotgun (WGS) entry which is preliminary data.</text>
</comment>
<feature type="domain" description="Anti-sigma-28 factor FlgM C-terminal" evidence="10">
    <location>
        <begin position="42"/>
        <end position="83"/>
    </location>
</feature>
<organism evidence="11 12">
    <name type="scientific">Vibrio maritimus</name>
    <dbReference type="NCBI Taxonomy" id="990268"/>
    <lineage>
        <taxon>Bacteria</taxon>
        <taxon>Pseudomonadati</taxon>
        <taxon>Pseudomonadota</taxon>
        <taxon>Gammaproteobacteria</taxon>
        <taxon>Vibrionales</taxon>
        <taxon>Vibrionaceae</taxon>
        <taxon>Vibrio</taxon>
    </lineage>
</organism>
<evidence type="ECO:0000313" key="11">
    <source>
        <dbReference type="EMBL" id="GAL22590.1"/>
    </source>
</evidence>
<dbReference type="GO" id="GO:0045892">
    <property type="term" value="P:negative regulation of DNA-templated transcription"/>
    <property type="evidence" value="ECO:0007669"/>
    <property type="project" value="InterPro"/>
</dbReference>
<dbReference type="NCBIfam" id="TIGR03824">
    <property type="entry name" value="FlgM_jcvi"/>
    <property type="match status" value="1"/>
</dbReference>
<dbReference type="InterPro" id="IPR035890">
    <property type="entry name" value="Anti-sigma-28_factor_FlgM_sf"/>
</dbReference>
<comment type="similarity">
    <text evidence="1">Belongs to the FlgM family.</text>
</comment>
<proteinExistence type="inferred from homology"/>
<dbReference type="STRING" id="990268.JCM19235_3170"/>